<dbReference type="Proteomes" id="UP000054016">
    <property type="component" value="Unassembled WGS sequence"/>
</dbReference>
<protein>
    <submittedName>
        <fullName evidence="1">Uncharacterized protein</fullName>
    </submittedName>
</protein>
<organism evidence="1 2">
    <name type="scientific">miscellaneous Crenarchaeota group-1 archaeon SG8-32-3</name>
    <dbReference type="NCBI Taxonomy" id="1685125"/>
    <lineage>
        <taxon>Archaea</taxon>
        <taxon>Candidatus Bathyarchaeota</taxon>
        <taxon>MCG-1</taxon>
    </lineage>
</organism>
<reference evidence="2" key="1">
    <citation type="submission" date="2015-06" db="EMBL/GenBank/DDBJ databases">
        <title>New insights into the roles of widespread benthic archaea in carbon and nitrogen cycling.</title>
        <authorList>
            <person name="Lazar C.S."/>
            <person name="Baker B.J."/>
            <person name="Seitz K.W."/>
            <person name="Hyde A.S."/>
            <person name="Dick G.J."/>
            <person name="Hinrichs K.-U."/>
            <person name="Teske A.P."/>
        </authorList>
    </citation>
    <scope>NUCLEOTIDE SEQUENCE [LARGE SCALE GENOMIC DNA]</scope>
</reference>
<proteinExistence type="predicted"/>
<gene>
    <name evidence="1" type="ORF">AC478_03070</name>
</gene>
<evidence type="ECO:0000313" key="1">
    <source>
        <dbReference type="EMBL" id="KON31303.1"/>
    </source>
</evidence>
<evidence type="ECO:0000313" key="2">
    <source>
        <dbReference type="Proteomes" id="UP000054016"/>
    </source>
</evidence>
<name>A0A0M0BRT1_9ARCH</name>
<sequence length="71" mass="8296">MSKIAMVLELLGDGKWHGIEESLLRLKLSEREFLEVADFLGKYGFVKVDEKNRRVRINRDFQRLDPVVAYG</sequence>
<dbReference type="AlphaFoldDB" id="A0A0M0BRT1"/>
<dbReference type="EMBL" id="LFWV01000038">
    <property type="protein sequence ID" value="KON31303.1"/>
    <property type="molecule type" value="Genomic_DNA"/>
</dbReference>
<comment type="caution">
    <text evidence="1">The sequence shown here is derived from an EMBL/GenBank/DDBJ whole genome shotgun (WGS) entry which is preliminary data.</text>
</comment>
<accession>A0A0M0BRT1</accession>